<dbReference type="NCBIfam" id="TIGR01369">
    <property type="entry name" value="CPSaseII_lrg"/>
    <property type="match status" value="1"/>
</dbReference>
<keyword evidence="7" id="KW-0479">Metal-binding</keyword>
<dbReference type="PANTHER" id="PTHR11405">
    <property type="entry name" value="CARBAMOYLTRANSFERASE FAMILY MEMBER"/>
    <property type="match status" value="1"/>
</dbReference>
<feature type="binding site" evidence="17">
    <location>
        <position position="832"/>
    </location>
    <ligand>
        <name>Mn(2+)</name>
        <dbReference type="ChEBI" id="CHEBI:29035"/>
        <label>3</label>
    </ligand>
</feature>
<comment type="catalytic activity">
    <reaction evidence="14 17">
        <text>hydrogencarbonate + NH4(+) + 2 ATP = carbamoyl phosphate + 2 ADP + phosphate + 2 H(+)</text>
        <dbReference type="Rhea" id="RHEA:18029"/>
        <dbReference type="ChEBI" id="CHEBI:15378"/>
        <dbReference type="ChEBI" id="CHEBI:17544"/>
        <dbReference type="ChEBI" id="CHEBI:28938"/>
        <dbReference type="ChEBI" id="CHEBI:30616"/>
        <dbReference type="ChEBI" id="CHEBI:43474"/>
        <dbReference type="ChEBI" id="CHEBI:58228"/>
        <dbReference type="ChEBI" id="CHEBI:456216"/>
        <dbReference type="EC" id="6.3.4.16"/>
    </reaction>
</comment>
<dbReference type="InterPro" id="IPR036897">
    <property type="entry name" value="CarbamoylP_synth_lsu_oligo_sf"/>
</dbReference>
<dbReference type="AlphaFoldDB" id="A0A9X0TLJ7"/>
<feature type="binding site" evidence="17">
    <location>
        <position position="284"/>
    </location>
    <ligand>
        <name>ATP</name>
        <dbReference type="ChEBI" id="CHEBI:30616"/>
        <label>1</label>
    </ligand>
</feature>
<feature type="binding site" evidence="17">
    <location>
        <position position="834"/>
    </location>
    <ligand>
        <name>Mg(2+)</name>
        <dbReference type="ChEBI" id="CHEBI:18420"/>
        <label>4</label>
    </ligand>
</feature>
<reference evidence="20 21" key="1">
    <citation type="journal article" date="2020" name="Access Microbiol">
        <title>Isolation and genome sequencing of Staphylococcus schleiferi subspecies coagulans from Antarctic seals.</title>
        <authorList>
            <person name="Foster G."/>
            <person name="Robb A."/>
            <person name="Paterson G.K."/>
        </authorList>
    </citation>
    <scope>NUCLEOTIDE SEQUENCE [LARGE SCALE GENOMIC DNA]</scope>
    <source>
        <strain evidence="20 21">M615/02/4</strain>
    </source>
</reference>
<dbReference type="Pfam" id="PF25596">
    <property type="entry name" value="CPSase_L_D1"/>
    <property type="match status" value="2"/>
</dbReference>
<dbReference type="SMART" id="SM01096">
    <property type="entry name" value="CPSase_L_D3"/>
    <property type="match status" value="1"/>
</dbReference>
<evidence type="ECO:0000256" key="3">
    <source>
        <dbReference type="ARBA" id="ARBA00009799"/>
    </source>
</evidence>
<dbReference type="PROSITE" id="PS51855">
    <property type="entry name" value="MGS"/>
    <property type="match status" value="1"/>
</dbReference>
<evidence type="ECO:0000259" key="18">
    <source>
        <dbReference type="PROSITE" id="PS50975"/>
    </source>
</evidence>
<dbReference type="GO" id="GO:0044205">
    <property type="term" value="P:'de novo' UMP biosynthetic process"/>
    <property type="evidence" value="ECO:0007669"/>
    <property type="project" value="UniProtKB-UniRule"/>
</dbReference>
<feature type="binding site" evidence="17">
    <location>
        <position position="300"/>
    </location>
    <ligand>
        <name>Mn(2+)</name>
        <dbReference type="ChEBI" id="CHEBI:29035"/>
        <label>2</label>
    </ligand>
</feature>
<dbReference type="PROSITE" id="PS00866">
    <property type="entry name" value="CPSASE_1"/>
    <property type="match status" value="2"/>
</dbReference>
<dbReference type="PROSITE" id="PS00867">
    <property type="entry name" value="CPSASE_2"/>
    <property type="match status" value="2"/>
</dbReference>
<dbReference type="SMART" id="SM01209">
    <property type="entry name" value="GARS_A"/>
    <property type="match status" value="1"/>
</dbReference>
<feature type="binding site" evidence="17">
    <location>
        <position position="129"/>
    </location>
    <ligand>
        <name>ATP</name>
        <dbReference type="ChEBI" id="CHEBI:30616"/>
        <label>1</label>
    </ligand>
</feature>
<comment type="catalytic activity">
    <reaction evidence="15 17">
        <text>hydrogencarbonate + L-glutamine + 2 ATP + H2O = carbamoyl phosphate + L-glutamate + 2 ADP + phosphate + 2 H(+)</text>
        <dbReference type="Rhea" id="RHEA:18633"/>
        <dbReference type="ChEBI" id="CHEBI:15377"/>
        <dbReference type="ChEBI" id="CHEBI:15378"/>
        <dbReference type="ChEBI" id="CHEBI:17544"/>
        <dbReference type="ChEBI" id="CHEBI:29985"/>
        <dbReference type="ChEBI" id="CHEBI:30616"/>
        <dbReference type="ChEBI" id="CHEBI:43474"/>
        <dbReference type="ChEBI" id="CHEBI:58228"/>
        <dbReference type="ChEBI" id="CHEBI:58359"/>
        <dbReference type="ChEBI" id="CHEBI:456216"/>
        <dbReference type="EC" id="6.3.5.5"/>
    </reaction>
</comment>
<dbReference type="GO" id="GO:0046872">
    <property type="term" value="F:metal ion binding"/>
    <property type="evidence" value="ECO:0007669"/>
    <property type="project" value="UniProtKB-KW"/>
</dbReference>
<dbReference type="Pfam" id="PF02786">
    <property type="entry name" value="CPSase_L_D2"/>
    <property type="match status" value="2"/>
</dbReference>
<comment type="pathway">
    <text evidence="17">Pyrimidine metabolism; UMP biosynthesis via de novo pathway; (S)-dihydroorotate from bicarbonate: step 1/3.</text>
</comment>
<dbReference type="SMART" id="SM00851">
    <property type="entry name" value="MGS"/>
    <property type="match status" value="1"/>
</dbReference>
<dbReference type="FunFam" id="3.40.50.1380:FF:000011">
    <property type="entry name" value="Carbamoyl-phosphate synthase large chain"/>
    <property type="match status" value="1"/>
</dbReference>
<evidence type="ECO:0000256" key="13">
    <source>
        <dbReference type="ARBA" id="ARBA00023211"/>
    </source>
</evidence>
<dbReference type="EC" id="6.3.4.16" evidence="17"/>
<evidence type="ECO:0000256" key="11">
    <source>
        <dbReference type="ARBA" id="ARBA00022842"/>
    </source>
</evidence>
<sequence>MPKRNDIETILVIGSGPIIIGQAAEFDYAGTQACLALKEEGYRVILVNSNPATIMTDKEIADKVYIEPLTHDFIARIIRKEQPDALLPTLGGQTGLNMAIELHESGVLASNHVQLLGTKLSSIEQAEDRELFRSLMNELDVPVPESDIVNTLDQAIEFKNKVGYPLIVRPAFTMGGTGGGICHNDEELHEVVSNGLKYSPATQCLIEKSIAGFKEIEYEVMRDKNDNAIVVCNMENIDPVGIHTGDSVVVAPSQTLSDVEYQMLRDVSLKVIRALGIEGGCNVQLALDPHSMQYYIIEVNPRVSRSSALASKATGYPIAKLAAKIAVGLTLDEMKNPVTGTSYAAFEPSLDYIVSKIPRFPFDKFEKGERELGTQMKATGEVMSIGRTYEESLLKAIRSLEYGVHHLGLPNGESYDLDYIKSRIQAQDDERLFFIGEAIRRGTTLEELHEMTRIDYFFLNKFKNIIDMEHALKENKGDIDYLRFAKRFGFSDRVIAHRFEMTEEAVYQLRQEHHINPVYKMVDTCAAEFESATPYYYGTYEEENESIVTEKEKIIVLGSGPIRIGQGVEFDYATVHAVWAIQNAGYEAIIVNNNPETVSTDFSISDKLYFEPLTEEDVMNIINLERPKGVVVQFGGQTAINLADKLAKYGVEILGTSLENLNRAEDRKEFEALLNQIQVPQPKGKTATSAEEALANARDIGYPVVVRPSYVLGGRAMEIVYNDDELENYMKEAVKASPEHPVLVDRYLTGKEIEVDAICDGDTVIIPGIMEHIERAGVHSGDSIAVYPPQTLTQDEIATLEAYTIKLAKGLNIIGLINIQFVLAHDGVYVLEVNPRSSRTVPFLSKITEIPMAQLAMKAIMGQKLAELGFEPGIQPYQEGVFVKAPVFSFNKLKNVDITLGPEMKSTGEVMGRDLTLEKALYKGLTAAGMEVKDYGTVLITVSDKDKDEMVKIAKRLNEVGYKIIATEGTAKKLAEHAIKVQTVDKIGGHDDLITKIQNGDVQIVINTMTKGKTIERDGFQIRRASVENGVPCLTSLDTANALTNVIESMTFSMRNM</sequence>
<dbReference type="GO" id="GO:0005524">
    <property type="term" value="F:ATP binding"/>
    <property type="evidence" value="ECO:0007669"/>
    <property type="project" value="UniProtKB-UniRule"/>
</dbReference>
<keyword evidence="10 17" id="KW-0067">ATP-binding</keyword>
<feature type="binding site" evidence="17">
    <location>
        <position position="298"/>
    </location>
    <ligand>
        <name>Mg(2+)</name>
        <dbReference type="ChEBI" id="CHEBI:18420"/>
        <label>1</label>
    </ligand>
</feature>
<evidence type="ECO:0000256" key="17">
    <source>
        <dbReference type="HAMAP-Rule" id="MF_01210"/>
    </source>
</evidence>
<feature type="binding site" evidence="17">
    <location>
        <position position="210"/>
    </location>
    <ligand>
        <name>ATP</name>
        <dbReference type="ChEBI" id="CHEBI:30616"/>
        <label>1</label>
    </ligand>
</feature>
<feature type="binding site" evidence="17">
    <location>
        <position position="175"/>
    </location>
    <ligand>
        <name>ATP</name>
        <dbReference type="ChEBI" id="CHEBI:30616"/>
        <label>1</label>
    </ligand>
</feature>
<feature type="binding site" evidence="17">
    <location>
        <position position="820"/>
    </location>
    <ligand>
        <name>ATP</name>
        <dbReference type="ChEBI" id="CHEBI:30616"/>
        <label>2</label>
    </ligand>
</feature>
<dbReference type="PANTHER" id="PTHR11405:SF53">
    <property type="entry name" value="CARBAMOYL-PHOSPHATE SYNTHASE [AMMONIA], MITOCHONDRIAL"/>
    <property type="match status" value="1"/>
</dbReference>
<evidence type="ECO:0000256" key="4">
    <source>
        <dbReference type="ARBA" id="ARBA00022571"/>
    </source>
</evidence>
<evidence type="ECO:0000256" key="15">
    <source>
        <dbReference type="ARBA" id="ARBA00048816"/>
    </source>
</evidence>
<feature type="binding site" evidence="17">
    <location>
        <position position="298"/>
    </location>
    <ligand>
        <name>ATP</name>
        <dbReference type="ChEBI" id="CHEBI:30616"/>
        <label>1</label>
    </ligand>
</feature>
<dbReference type="FunFam" id="3.30.470.20:FF:000001">
    <property type="entry name" value="Carbamoyl-phosphate synthase large chain"/>
    <property type="match status" value="1"/>
</dbReference>
<evidence type="ECO:0000259" key="19">
    <source>
        <dbReference type="PROSITE" id="PS51855"/>
    </source>
</evidence>
<dbReference type="GO" id="GO:0006526">
    <property type="term" value="P:L-arginine biosynthetic process"/>
    <property type="evidence" value="ECO:0007669"/>
    <property type="project" value="UniProtKB-UniRule"/>
</dbReference>
<evidence type="ECO:0000313" key="21">
    <source>
        <dbReference type="Proteomes" id="UP000524893"/>
    </source>
</evidence>
<feature type="binding site" evidence="17">
    <location>
        <position position="208"/>
    </location>
    <ligand>
        <name>ATP</name>
        <dbReference type="ChEBI" id="CHEBI:30616"/>
        <label>1</label>
    </ligand>
</feature>
<feature type="binding site" evidence="17">
    <location>
        <position position="832"/>
    </location>
    <ligand>
        <name>Mg(2+)</name>
        <dbReference type="ChEBI" id="CHEBI:18420"/>
        <label>3</label>
    </ligand>
</feature>
<feature type="binding site" evidence="17">
    <location>
        <position position="834"/>
    </location>
    <ligand>
        <name>Mn(2+)</name>
        <dbReference type="ChEBI" id="CHEBI:29035"/>
        <label>4</label>
    </ligand>
</feature>
<feature type="domain" description="ATP-grasp" evidence="18">
    <location>
        <begin position="671"/>
        <end position="861"/>
    </location>
</feature>
<dbReference type="HAMAP" id="MF_01210_B">
    <property type="entry name" value="CPSase_L_chain_B"/>
    <property type="match status" value="1"/>
</dbReference>
<name>A0A9X0TLJ7_9STAP</name>
<keyword evidence="12 17" id="KW-0665">Pyrimidine biosynthesis</keyword>
<dbReference type="InterPro" id="IPR058047">
    <property type="entry name" value="CPSase_preATP-grasp"/>
</dbReference>
<feature type="region of interest" description="Carbamoyl phosphate synthetic domain" evidence="17">
    <location>
        <begin position="547"/>
        <end position="929"/>
    </location>
</feature>
<dbReference type="EMBL" id="JABTCN010000004">
    <property type="protein sequence ID" value="MBA8775807.1"/>
    <property type="molecule type" value="Genomic_DNA"/>
</dbReference>
<dbReference type="InterPro" id="IPR005480">
    <property type="entry name" value="CPSase_lsu_oligo"/>
</dbReference>
<feature type="binding site" evidence="17">
    <location>
        <position position="820"/>
    </location>
    <ligand>
        <name>Mg(2+)</name>
        <dbReference type="ChEBI" id="CHEBI:18420"/>
        <label>3</label>
    </ligand>
</feature>
<dbReference type="RefSeq" id="WP_182280440.1">
    <property type="nucleotide sequence ID" value="NZ_JABTCN010000004.1"/>
</dbReference>
<feature type="binding site" evidence="17">
    <location>
        <position position="169"/>
    </location>
    <ligand>
        <name>ATP</name>
        <dbReference type="ChEBI" id="CHEBI:30616"/>
        <label>1</label>
    </ligand>
</feature>
<dbReference type="Gene3D" id="3.40.50.20">
    <property type="match status" value="2"/>
</dbReference>
<feature type="domain" description="ATP-grasp" evidence="18">
    <location>
        <begin position="133"/>
        <end position="327"/>
    </location>
</feature>
<feature type="binding site" evidence="17">
    <location>
        <position position="242"/>
    </location>
    <ligand>
        <name>ATP</name>
        <dbReference type="ChEBI" id="CHEBI:30616"/>
        <label>1</label>
    </ligand>
</feature>
<dbReference type="Proteomes" id="UP000524893">
    <property type="component" value="Unassembled WGS sequence"/>
</dbReference>
<dbReference type="Gene3D" id="3.40.50.1380">
    <property type="entry name" value="Methylglyoxal synthase-like domain"/>
    <property type="match status" value="1"/>
</dbReference>
<proteinExistence type="inferred from homology"/>
<feature type="binding site" evidence="17">
    <location>
        <position position="832"/>
    </location>
    <ligand>
        <name>Mn(2+)</name>
        <dbReference type="ChEBI" id="CHEBI:29035"/>
        <label>4</label>
    </ligand>
</feature>
<evidence type="ECO:0000256" key="10">
    <source>
        <dbReference type="ARBA" id="ARBA00022840"/>
    </source>
</evidence>
<evidence type="ECO:0000256" key="9">
    <source>
        <dbReference type="ARBA" id="ARBA00022741"/>
    </source>
</evidence>
<feature type="binding site" evidence="17">
    <location>
        <position position="284"/>
    </location>
    <ligand>
        <name>Mn(2+)</name>
        <dbReference type="ChEBI" id="CHEBI:29035"/>
        <label>1</label>
    </ligand>
</feature>
<accession>A0A9X0TLJ7</accession>
<dbReference type="SUPFAM" id="SSF52440">
    <property type="entry name" value="PreATP-grasp domain"/>
    <property type="match status" value="2"/>
</dbReference>
<dbReference type="EC" id="6.3.5.5" evidence="17"/>
<evidence type="ECO:0000256" key="2">
    <source>
        <dbReference type="ARBA" id="ARBA00005077"/>
    </source>
</evidence>
<dbReference type="CDD" id="cd01424">
    <property type="entry name" value="MGS_CPS_II"/>
    <property type="match status" value="1"/>
</dbReference>
<keyword evidence="8 17" id="KW-0677">Repeat</keyword>
<dbReference type="Gene3D" id="3.30.470.20">
    <property type="entry name" value="ATP-grasp fold, B domain"/>
    <property type="match status" value="2"/>
</dbReference>
<feature type="binding site" evidence="17">
    <location>
        <position position="243"/>
    </location>
    <ligand>
        <name>ATP</name>
        <dbReference type="ChEBI" id="CHEBI:30616"/>
        <label>1</label>
    </ligand>
</feature>
<evidence type="ECO:0000256" key="6">
    <source>
        <dbReference type="ARBA" id="ARBA00022605"/>
    </source>
</evidence>
<dbReference type="PROSITE" id="PS50975">
    <property type="entry name" value="ATP_GRASP"/>
    <property type="match status" value="2"/>
</dbReference>
<organism evidence="20 21">
    <name type="scientific">Staphylococcus coagulans</name>
    <dbReference type="NCBI Taxonomy" id="74706"/>
    <lineage>
        <taxon>Bacteria</taxon>
        <taxon>Bacillati</taxon>
        <taxon>Bacillota</taxon>
        <taxon>Bacilli</taxon>
        <taxon>Bacillales</taxon>
        <taxon>Staphylococcaceae</taxon>
        <taxon>Staphylococcus</taxon>
    </lineage>
</organism>
<gene>
    <name evidence="17 20" type="primary">carB</name>
    <name evidence="20" type="ORF">HR081_02560</name>
</gene>
<feature type="binding site" evidence="17">
    <location>
        <position position="777"/>
    </location>
    <ligand>
        <name>ATP</name>
        <dbReference type="ChEBI" id="CHEBI:30616"/>
        <label>2</label>
    </ligand>
</feature>
<feature type="domain" description="MGS-like" evidence="19">
    <location>
        <begin position="930"/>
        <end position="1057"/>
    </location>
</feature>
<comment type="similarity">
    <text evidence="3 17">Belongs to the CarB family.</text>
</comment>
<dbReference type="HAMAP" id="MF_01210_A">
    <property type="entry name" value="CPSase_L_chain_A"/>
    <property type="match status" value="1"/>
</dbReference>
<feature type="binding site" evidence="17">
    <location>
        <position position="779"/>
    </location>
    <ligand>
        <name>ATP</name>
        <dbReference type="ChEBI" id="CHEBI:30616"/>
        <label>2</label>
    </ligand>
</feature>
<dbReference type="SUPFAM" id="SSF56059">
    <property type="entry name" value="Glutathione synthetase ATP-binding domain-like"/>
    <property type="match status" value="2"/>
</dbReference>
<comment type="domain">
    <text evidence="17">The large subunit is composed of 2 ATP-grasp domains that are involved in binding the 2 ATP molecules needed for carbamoyl phosphate synthesis. The N-terminal ATP-grasp domain (referred to as the carboxyphosphate synthetic component) catalyzes the ATP-dependent phosphorylation of hydrogencarbonate to carboxyphosphate and the subsequent nucleophilic attack by ammonia to form a carbamate intermediate. The C-terminal ATP-grasp domain (referred to as the carbamoyl phosphate synthetic component) then catalyzes the phosphorylation of carbamate with the second ATP to form the end product carbamoyl phosphate. The reactive and unstable enzyme intermediates are sequentially channeled from one active site to the next through the interior of the protein over a distance of at least 96 A.</text>
</comment>
<evidence type="ECO:0000256" key="12">
    <source>
        <dbReference type="ARBA" id="ARBA00022975"/>
    </source>
</evidence>
<keyword evidence="6 17" id="KW-0028">Amino-acid biosynthesis</keyword>
<dbReference type="InterPro" id="IPR033937">
    <property type="entry name" value="MGS_CPS_CarB"/>
</dbReference>
<evidence type="ECO:0000256" key="1">
    <source>
        <dbReference type="ARBA" id="ARBA00001936"/>
    </source>
</evidence>
<feature type="binding site" evidence="17">
    <location>
        <position position="176"/>
    </location>
    <ligand>
        <name>ATP</name>
        <dbReference type="ChEBI" id="CHEBI:30616"/>
        <label>1</label>
    </ligand>
</feature>
<dbReference type="NCBIfam" id="NF003671">
    <property type="entry name" value="PRK05294.1"/>
    <property type="match status" value="1"/>
</dbReference>
<comment type="cofactor">
    <cofactor evidence="17">
        <name>Mg(2+)</name>
        <dbReference type="ChEBI" id="CHEBI:18420"/>
    </cofactor>
    <cofactor evidence="17">
        <name>Mn(2+)</name>
        <dbReference type="ChEBI" id="CHEBI:29035"/>
    </cofactor>
    <text evidence="17">Binds 4 Mg(2+) or Mn(2+) ions per subunit.</text>
</comment>
<dbReference type="InterPro" id="IPR013815">
    <property type="entry name" value="ATP_grasp_subdomain_1"/>
</dbReference>
<feature type="binding site" evidence="17">
    <location>
        <position position="300"/>
    </location>
    <ligand>
        <name>Mg(2+)</name>
        <dbReference type="ChEBI" id="CHEBI:18420"/>
        <label>2</label>
    </ligand>
</feature>
<dbReference type="InterPro" id="IPR005479">
    <property type="entry name" value="CPAse_ATP-bd"/>
</dbReference>
<evidence type="ECO:0000256" key="14">
    <source>
        <dbReference type="ARBA" id="ARBA00047359"/>
    </source>
</evidence>
<dbReference type="Pfam" id="PF02787">
    <property type="entry name" value="CPSase_L_D3"/>
    <property type="match status" value="1"/>
</dbReference>
<dbReference type="GO" id="GO:0005737">
    <property type="term" value="C:cytoplasm"/>
    <property type="evidence" value="ECO:0007669"/>
    <property type="project" value="TreeGrafter"/>
</dbReference>
<comment type="function">
    <text evidence="16">Small subunit of the glutamine-dependent carbamoyl phosphate synthetase (CPSase). CPSase catalyzes the formation of carbamoyl phosphate from the ammonia moiety of glutamine, carbonate, and phosphate donated by ATP, constituting the first step of the biosynthetic pathway leading to pyrimidine nucleotides. The large subunit (synthetase) binds the substrates ammonia (free or transferred from glutamine from the small subunit), hydrogencarbonate and ATP and carries out an ATP-coupled ligase reaction, activating hydrogencarbonate by forming carboxy phosphate which reacts with ammonia to form carbamoyl phosphate.</text>
</comment>
<feature type="binding site" evidence="17">
    <location>
        <position position="284"/>
    </location>
    <ligand>
        <name>Mg(2+)</name>
        <dbReference type="ChEBI" id="CHEBI:18420"/>
        <label>1</label>
    </ligand>
</feature>
<feature type="binding site" evidence="17">
    <location>
        <position position="215"/>
    </location>
    <ligand>
        <name>ATP</name>
        <dbReference type="ChEBI" id="CHEBI:30616"/>
        <label>1</label>
    </ligand>
</feature>
<feature type="binding site" evidence="17">
    <location>
        <position position="778"/>
    </location>
    <ligand>
        <name>ATP</name>
        <dbReference type="ChEBI" id="CHEBI:30616"/>
        <label>2</label>
    </ligand>
</feature>
<dbReference type="InterPro" id="IPR011607">
    <property type="entry name" value="MGS-like_dom"/>
</dbReference>
<dbReference type="Gene3D" id="1.10.1030.10">
    <property type="entry name" value="Carbamoyl-phosphate synthetase, large subunit oligomerisation domain"/>
    <property type="match status" value="1"/>
</dbReference>
<comment type="subunit">
    <text evidence="17">Composed of two chains; the small (or glutamine) chain promotes the hydrolysis of glutamine to ammonia, which is used by the large (or ammonia) chain to synthesize carbamoyl phosphate. Tetramer of heterodimers (alpha,beta)4.</text>
</comment>
<dbReference type="Pfam" id="PF02142">
    <property type="entry name" value="MGS"/>
    <property type="match status" value="1"/>
</dbReference>
<keyword evidence="13" id="KW-0464">Manganese</keyword>
<dbReference type="GO" id="GO:0006541">
    <property type="term" value="P:glutamine metabolic process"/>
    <property type="evidence" value="ECO:0007669"/>
    <property type="project" value="TreeGrafter"/>
</dbReference>
<keyword evidence="11" id="KW-0460">Magnesium</keyword>
<dbReference type="FunFam" id="3.40.50.20:FF:000001">
    <property type="entry name" value="Carbamoyl-phosphate synthase large chain"/>
    <property type="match status" value="2"/>
</dbReference>
<feature type="binding site" evidence="17">
    <location>
        <position position="746"/>
    </location>
    <ligand>
        <name>ATP</name>
        <dbReference type="ChEBI" id="CHEBI:30616"/>
        <label>2</label>
    </ligand>
</feature>
<dbReference type="InterPro" id="IPR036914">
    <property type="entry name" value="MGS-like_dom_sf"/>
</dbReference>
<evidence type="ECO:0000256" key="7">
    <source>
        <dbReference type="ARBA" id="ARBA00022723"/>
    </source>
</evidence>
<keyword evidence="4 17" id="KW-0055">Arginine biosynthesis</keyword>
<dbReference type="GO" id="GO:0004088">
    <property type="term" value="F:carbamoyl-phosphate synthase (glutamine-hydrolyzing) activity"/>
    <property type="evidence" value="ECO:0007669"/>
    <property type="project" value="UniProtKB-UniRule"/>
</dbReference>
<evidence type="ECO:0000256" key="8">
    <source>
        <dbReference type="ARBA" id="ARBA00022737"/>
    </source>
</evidence>
<comment type="caution">
    <text evidence="20">The sequence shown here is derived from an EMBL/GenBank/DDBJ whole genome shotgun (WGS) entry which is preliminary data.</text>
</comment>
<protein>
    <recommendedName>
        <fullName evidence="17">Carbamoyl phosphate synthase large chain</fullName>
        <ecNumber evidence="17">6.3.4.16</ecNumber>
        <ecNumber evidence="17">6.3.5.5</ecNumber>
    </recommendedName>
    <alternativeName>
        <fullName evidence="17">Carbamoyl phosphate synthetase ammonia chain</fullName>
    </alternativeName>
</protein>
<comment type="cofactor">
    <cofactor evidence="1">
        <name>Mn(2+)</name>
        <dbReference type="ChEBI" id="CHEBI:29035"/>
    </cofactor>
</comment>
<dbReference type="GO" id="GO:0004087">
    <property type="term" value="F:carbamoyl-phosphate synthase (ammonia) activity"/>
    <property type="evidence" value="ECO:0007669"/>
    <property type="project" value="UniProtKB-EC"/>
</dbReference>
<dbReference type="SUPFAM" id="SSF48108">
    <property type="entry name" value="Carbamoyl phosphate synthetase, large subunit connection domain"/>
    <property type="match status" value="1"/>
</dbReference>
<dbReference type="FunFam" id="3.30.470.20:FF:000026">
    <property type="entry name" value="Carbamoyl-phosphate synthase large chain"/>
    <property type="match status" value="1"/>
</dbReference>
<feature type="binding site" evidence="17">
    <location>
        <position position="748"/>
    </location>
    <ligand>
        <name>ATP</name>
        <dbReference type="ChEBI" id="CHEBI:30616"/>
        <label>2</label>
    </ligand>
</feature>
<evidence type="ECO:0000313" key="20">
    <source>
        <dbReference type="EMBL" id="MBA8775807.1"/>
    </source>
</evidence>
<dbReference type="Gene3D" id="3.30.1490.20">
    <property type="entry name" value="ATP-grasp fold, A domain"/>
    <property type="match status" value="1"/>
</dbReference>
<feature type="region of interest" description="Carboxyphosphate synthetic domain" evidence="17">
    <location>
        <begin position="1"/>
        <end position="401"/>
    </location>
</feature>
<dbReference type="NCBIfam" id="NF009455">
    <property type="entry name" value="PRK12815.1"/>
    <property type="match status" value="1"/>
</dbReference>
<dbReference type="InterPro" id="IPR016185">
    <property type="entry name" value="PreATP-grasp_dom_sf"/>
</dbReference>
<feature type="binding site" evidence="17">
    <location>
        <position position="298"/>
    </location>
    <ligand>
        <name>Mn(2+)</name>
        <dbReference type="ChEBI" id="CHEBI:29035"/>
        <label>1</label>
    </ligand>
</feature>
<feature type="binding site" evidence="17">
    <location>
        <position position="820"/>
    </location>
    <ligand>
        <name>Mn(2+)</name>
        <dbReference type="ChEBI" id="CHEBI:29035"/>
        <label>3</label>
    </ligand>
</feature>
<dbReference type="FunFam" id="1.10.1030.10:FF:000002">
    <property type="entry name" value="Carbamoyl-phosphate synthase large chain"/>
    <property type="match status" value="1"/>
</dbReference>
<comment type="function">
    <text evidence="17">Large subunit of the glutamine-dependent carbamoyl phosphate synthetase (CPSase). CPSase catalyzes the formation of carbamoyl phosphate from the ammonia moiety of glutamine, carbonate, and phosphate donated by ATP, constituting the first step of 2 biosynthetic pathways, one leading to arginine and/or urea and the other to pyrimidine nucleotides. The large subunit (synthetase) binds the substrates ammonia (free or transferred from glutamine from the small subunit), hydrogencarbonate and ATP and carries out an ATP-coupled ligase reaction, activating hydrogencarbonate by forming carboxy phosphate which reacts with ammonia to form carbamoyl phosphate.</text>
</comment>
<keyword evidence="9 17" id="KW-0547">Nucleotide-binding</keyword>
<feature type="region of interest" description="Allosteric domain" evidence="17">
    <location>
        <begin position="930"/>
        <end position="1057"/>
    </location>
</feature>
<feature type="binding site" evidence="17">
    <location>
        <position position="298"/>
    </location>
    <ligand>
        <name>Mg(2+)</name>
        <dbReference type="ChEBI" id="CHEBI:18420"/>
        <label>2</label>
    </ligand>
</feature>
<feature type="binding site" evidence="17">
    <location>
        <position position="832"/>
    </location>
    <ligand>
        <name>Mg(2+)</name>
        <dbReference type="ChEBI" id="CHEBI:18420"/>
        <label>4</label>
    </ligand>
</feature>
<evidence type="ECO:0000256" key="5">
    <source>
        <dbReference type="ARBA" id="ARBA00022598"/>
    </source>
</evidence>
<dbReference type="InterPro" id="IPR006275">
    <property type="entry name" value="CPSase_lsu"/>
</dbReference>
<comment type="pathway">
    <text evidence="2 17">Amino-acid biosynthesis; L-arginine biosynthesis; carbamoyl phosphate from bicarbonate: step 1/1.</text>
</comment>
<keyword evidence="5 17" id="KW-0436">Ligase</keyword>
<evidence type="ECO:0000256" key="16">
    <source>
        <dbReference type="ARBA" id="ARBA00060037"/>
    </source>
</evidence>
<feature type="binding site" evidence="17">
    <location>
        <position position="241"/>
    </location>
    <ligand>
        <name>ATP</name>
        <dbReference type="ChEBI" id="CHEBI:30616"/>
        <label>1</label>
    </ligand>
</feature>
<dbReference type="InterPro" id="IPR011761">
    <property type="entry name" value="ATP-grasp"/>
</dbReference>
<feature type="binding site" evidence="17">
    <location>
        <position position="298"/>
    </location>
    <ligand>
        <name>Mn(2+)</name>
        <dbReference type="ChEBI" id="CHEBI:29035"/>
        <label>2</label>
    </ligand>
</feature>
<feature type="binding site" evidence="17">
    <location>
        <position position="752"/>
    </location>
    <ligand>
        <name>ATP</name>
        <dbReference type="ChEBI" id="CHEBI:30616"/>
        <label>2</label>
    </ligand>
</feature>
<dbReference type="InterPro" id="IPR005483">
    <property type="entry name" value="CPSase_dom"/>
</dbReference>
<dbReference type="SUPFAM" id="SSF52335">
    <property type="entry name" value="Methylglyoxal synthase-like"/>
    <property type="match status" value="1"/>
</dbReference>
<feature type="binding site" evidence="17">
    <location>
        <position position="832"/>
    </location>
    <ligand>
        <name>ATP</name>
        <dbReference type="ChEBI" id="CHEBI:30616"/>
        <label>2</label>
    </ligand>
</feature>
<dbReference type="FunFam" id="3.30.1490.20:FF:000001">
    <property type="entry name" value="Carbamoyl-phosphate synthase large chain"/>
    <property type="match status" value="1"/>
</dbReference>
<dbReference type="PRINTS" id="PR00098">
    <property type="entry name" value="CPSASE"/>
</dbReference>
<feature type="binding site" evidence="17">
    <location>
        <position position="707"/>
    </location>
    <ligand>
        <name>ATP</name>
        <dbReference type="ChEBI" id="CHEBI:30616"/>
        <label>2</label>
    </ligand>
</feature>
<feature type="binding site" evidence="17">
    <location>
        <position position="780"/>
    </location>
    <ligand>
        <name>ATP</name>
        <dbReference type="ChEBI" id="CHEBI:30616"/>
        <label>2</label>
    </ligand>
</feature>
<comment type="caution">
    <text evidence="17">Lacks conserved residue(s) required for the propagation of feature annotation.</text>
</comment>